<feature type="region of interest" description="Disordered" evidence="1">
    <location>
        <begin position="168"/>
        <end position="209"/>
    </location>
</feature>
<gene>
    <name evidence="2" type="ORF">ABIE13_005028</name>
</gene>
<name>A0ABV2QFS7_9BURK</name>
<sequence>MSSPLSRLRAFPPGGTQPAAGQSPLRGHPAWPAPRPFDLGPSPGRGRGRCRLSLATDTCRAERSNGPSRVFTPFGRAEERRARGGQEHCKMLLLRELACGSCLSVLSEAKAASSAAPPLDRAPQVARSEAQGRGRHRHGQWGRLFLRQVLLADHRSAGRKKVAALPGALPGLRPQGKSRRQVIDTAPKITAVCPHRTAGPPTLSRRERE</sequence>
<evidence type="ECO:0000313" key="3">
    <source>
        <dbReference type="Proteomes" id="UP001549320"/>
    </source>
</evidence>
<reference evidence="2 3" key="1">
    <citation type="submission" date="2024-06" db="EMBL/GenBank/DDBJ databases">
        <title>Sorghum-associated microbial communities from plants grown in Nebraska, USA.</title>
        <authorList>
            <person name="Schachtman D."/>
        </authorList>
    </citation>
    <scope>NUCLEOTIDE SEQUENCE [LARGE SCALE GENOMIC DNA]</scope>
    <source>
        <strain evidence="2 3">2709</strain>
    </source>
</reference>
<comment type="caution">
    <text evidence="2">The sequence shown here is derived from an EMBL/GenBank/DDBJ whole genome shotgun (WGS) entry which is preliminary data.</text>
</comment>
<proteinExistence type="predicted"/>
<feature type="region of interest" description="Disordered" evidence="1">
    <location>
        <begin position="1"/>
        <end position="49"/>
    </location>
</feature>
<dbReference type="Proteomes" id="UP001549320">
    <property type="component" value="Unassembled WGS sequence"/>
</dbReference>
<organism evidence="2 3">
    <name type="scientific">Ottowia thiooxydans</name>
    <dbReference type="NCBI Taxonomy" id="219182"/>
    <lineage>
        <taxon>Bacteria</taxon>
        <taxon>Pseudomonadati</taxon>
        <taxon>Pseudomonadota</taxon>
        <taxon>Betaproteobacteria</taxon>
        <taxon>Burkholderiales</taxon>
        <taxon>Comamonadaceae</taxon>
        <taxon>Ottowia</taxon>
    </lineage>
</organism>
<accession>A0ABV2QFS7</accession>
<dbReference type="EMBL" id="JBEPSH010000012">
    <property type="protein sequence ID" value="MET4579891.1"/>
    <property type="molecule type" value="Genomic_DNA"/>
</dbReference>
<keyword evidence="3" id="KW-1185">Reference proteome</keyword>
<protein>
    <submittedName>
        <fullName evidence="2">Uncharacterized protein</fullName>
    </submittedName>
</protein>
<evidence type="ECO:0000313" key="2">
    <source>
        <dbReference type="EMBL" id="MET4579891.1"/>
    </source>
</evidence>
<evidence type="ECO:0000256" key="1">
    <source>
        <dbReference type="SAM" id="MobiDB-lite"/>
    </source>
</evidence>